<sequence>MYVTADCVDPKYSTVIIDSETDQASPVVHHKVSGHFDNSSIIVNIYLPPKHRWEGRFFHYVYPTQSADPIEEDIRFAIDSGAYWVQITGTGGYRADAAAAKFARKFAARYYHAPSRHIYGYLFGGSGGSYQTIGGIENSRGIWDGAVAFIQGVPESNPADFSPRALGGLVLREKAAQIVDAVRPGGSGNPYVGLSALEQSVLREASLMGVPLHSWEDFDRVGGTRSLRLLNSSYRGLDPTYKDDFWTLPGYVGTEESELGDLFRAALVNYTTTVEKIIPSQGNHPLTIVLEDLPLISDPLGMDLTIYDTLGTELGIVWGTLDVETRTVALYNASSSTAVSSLAEGVTVVVDNKHFLAMHTYHRHQLPLVSGFYSFDQFRDDAGDPLYPQRSIVLSEFLSRAASGGGAHTGNISSNVIVVDNMMDSDAYPWHASWYRSQVQSSLGASFDDKYRLWYNDNANHDYDDGVPDYQASQLVPFRGTIQYALRELADWVEGGILPAENTNYTVNSAQVSLARDPGERHGIQPVAILTVNGAAKAVACVSDTITFNAHVEIPASTSKIVAIEYDFTGTGDLIPYPLASPVTSIDIELKTHYNAPGTYFPAVRVTSQREGDTSSPFAKVMNLGRARVVIQE</sequence>
<dbReference type="AlphaFoldDB" id="A0A9P9E303"/>
<reference evidence="1" key="1">
    <citation type="journal article" date="2021" name="Nat. Commun.">
        <title>Genetic determinants of endophytism in the Arabidopsis root mycobiome.</title>
        <authorList>
            <person name="Mesny F."/>
            <person name="Miyauchi S."/>
            <person name="Thiergart T."/>
            <person name="Pickel B."/>
            <person name="Atanasova L."/>
            <person name="Karlsson M."/>
            <person name="Huettel B."/>
            <person name="Barry K.W."/>
            <person name="Haridas S."/>
            <person name="Chen C."/>
            <person name="Bauer D."/>
            <person name="Andreopoulos W."/>
            <person name="Pangilinan J."/>
            <person name="LaButti K."/>
            <person name="Riley R."/>
            <person name="Lipzen A."/>
            <person name="Clum A."/>
            <person name="Drula E."/>
            <person name="Henrissat B."/>
            <person name="Kohler A."/>
            <person name="Grigoriev I.V."/>
            <person name="Martin F.M."/>
            <person name="Hacquard S."/>
        </authorList>
    </citation>
    <scope>NUCLEOTIDE SEQUENCE</scope>
    <source>
        <strain evidence="1">MPI-CAGE-AT-0021</strain>
    </source>
</reference>
<keyword evidence="2" id="KW-1185">Reference proteome</keyword>
<evidence type="ECO:0000313" key="1">
    <source>
        <dbReference type="EMBL" id="KAH7129953.1"/>
    </source>
</evidence>
<protein>
    <submittedName>
        <fullName evidence="1">Uncharacterized protein</fullName>
    </submittedName>
</protein>
<evidence type="ECO:0000313" key="2">
    <source>
        <dbReference type="Proteomes" id="UP000717696"/>
    </source>
</evidence>
<organism evidence="1 2">
    <name type="scientific">Dactylonectria estremocensis</name>
    <dbReference type="NCBI Taxonomy" id="1079267"/>
    <lineage>
        <taxon>Eukaryota</taxon>
        <taxon>Fungi</taxon>
        <taxon>Dikarya</taxon>
        <taxon>Ascomycota</taxon>
        <taxon>Pezizomycotina</taxon>
        <taxon>Sordariomycetes</taxon>
        <taxon>Hypocreomycetidae</taxon>
        <taxon>Hypocreales</taxon>
        <taxon>Nectriaceae</taxon>
        <taxon>Dactylonectria</taxon>
    </lineage>
</organism>
<dbReference type="Proteomes" id="UP000717696">
    <property type="component" value="Unassembled WGS sequence"/>
</dbReference>
<proteinExistence type="predicted"/>
<comment type="caution">
    <text evidence="1">The sequence shown here is derived from an EMBL/GenBank/DDBJ whole genome shotgun (WGS) entry which is preliminary data.</text>
</comment>
<name>A0A9P9E303_9HYPO</name>
<accession>A0A9P9E303</accession>
<dbReference type="OrthoDB" id="2580675at2759"/>
<gene>
    <name evidence="1" type="ORF">B0J13DRAFT_588178</name>
</gene>
<dbReference type="EMBL" id="JAGMUU010000020">
    <property type="protein sequence ID" value="KAH7129953.1"/>
    <property type="molecule type" value="Genomic_DNA"/>
</dbReference>